<dbReference type="Gene3D" id="3.30.300.30">
    <property type="match status" value="1"/>
</dbReference>
<name>A0AAU9E9M3_9BACT</name>
<evidence type="ECO:0000313" key="5">
    <source>
        <dbReference type="EMBL" id="BEQ13818.1"/>
    </source>
</evidence>
<evidence type="ECO:0000256" key="1">
    <source>
        <dbReference type="ARBA" id="ARBA00006432"/>
    </source>
</evidence>
<dbReference type="InterPro" id="IPR000873">
    <property type="entry name" value="AMP-dep_synth/lig_dom"/>
</dbReference>
<accession>A0AAU9E9M3</accession>
<dbReference type="AlphaFoldDB" id="A0AAU9E9M3"/>
<evidence type="ECO:0000259" key="4">
    <source>
        <dbReference type="Pfam" id="PF13193"/>
    </source>
</evidence>
<evidence type="ECO:0000256" key="2">
    <source>
        <dbReference type="ARBA" id="ARBA00022598"/>
    </source>
</evidence>
<protein>
    <submittedName>
        <fullName evidence="5">2,3-dihydroxybenzoate-AMP ligase</fullName>
    </submittedName>
</protein>
<feature type="domain" description="AMP-binding enzyme C-terminal" evidence="4">
    <location>
        <begin position="454"/>
        <end position="525"/>
    </location>
</feature>
<sequence>MKPIRYTQAMIDEFKGNGFWTDETFFDFYDRNAAQLGDREALVDSRYRVTWNQAKDLTNAIATAWASGGLPKDARVIIQSPNSVYGFLARIAAERAGLISLTVYPYLRQRELEYMMELTQASMVVIPHVYRKFDYLEMYKGFMQKFPSLKQVYLFDEDVPAAAPEGTKSLVTTAQEYLGKIDQALLDSRRLDTTGDVALLTTTTGTTGIPKLVEWPIASRVCTAKGRIDIWDLNKEDITMAVAPHAGGAAGTLTYFAAPMAGAKTVMLEEFDPRLALEVMAKEKVTAIGVVPTHLVRMLEEDIESYDLSNLRFIRSAGGYLPPKVASEAEERFGAAITSDLGTQDVGSVSGCRVTDSVEVRRGSVGRPLPGNVVKLLDDDGNQVPDGEPGVLWFRGPHAPAGYYRDEELTSTVFNPDGWSTTGDIVKLDKECLWIMGRKKDMIIRGGQNIYPAEIEGMLNNHPAVGSVAVVGMPDEEMGEKTCAYVVPKPGAEFAFKDMVDFLLSKQIAKYKLPERLEIVEDMPTVGDSGKINKEDLKKDIAAKLAREKA</sequence>
<dbReference type="Proteomes" id="UP001366166">
    <property type="component" value="Chromosome"/>
</dbReference>
<dbReference type="Gene3D" id="2.30.38.10">
    <property type="entry name" value="Luciferase, Domain 3"/>
    <property type="match status" value="1"/>
</dbReference>
<dbReference type="PANTHER" id="PTHR43201:SF5">
    <property type="entry name" value="MEDIUM-CHAIN ACYL-COA LIGASE ACSF2, MITOCHONDRIAL"/>
    <property type="match status" value="1"/>
</dbReference>
<dbReference type="PROSITE" id="PS00455">
    <property type="entry name" value="AMP_BINDING"/>
    <property type="match status" value="1"/>
</dbReference>
<dbReference type="Gene3D" id="3.40.50.980">
    <property type="match status" value="2"/>
</dbReference>
<dbReference type="InterPro" id="IPR025110">
    <property type="entry name" value="AMP-bd_C"/>
</dbReference>
<dbReference type="KEGG" id="dmp:FAK_08840"/>
<dbReference type="GO" id="GO:0031956">
    <property type="term" value="F:medium-chain fatty acid-CoA ligase activity"/>
    <property type="evidence" value="ECO:0007669"/>
    <property type="project" value="TreeGrafter"/>
</dbReference>
<dbReference type="CDD" id="cd04433">
    <property type="entry name" value="AFD_class_I"/>
    <property type="match status" value="1"/>
</dbReference>
<dbReference type="InterPro" id="IPR045851">
    <property type="entry name" value="AMP-bd_C_sf"/>
</dbReference>
<organism evidence="5 6">
    <name type="scientific">Desulfoferula mesophila</name>
    <dbReference type="NCBI Taxonomy" id="3058419"/>
    <lineage>
        <taxon>Bacteria</taxon>
        <taxon>Pseudomonadati</taxon>
        <taxon>Thermodesulfobacteriota</taxon>
        <taxon>Desulfarculia</taxon>
        <taxon>Desulfarculales</taxon>
        <taxon>Desulfarculaceae</taxon>
        <taxon>Desulfoferula</taxon>
    </lineage>
</organism>
<proteinExistence type="inferred from homology"/>
<dbReference type="EMBL" id="AP028679">
    <property type="protein sequence ID" value="BEQ13818.1"/>
    <property type="molecule type" value="Genomic_DNA"/>
</dbReference>
<dbReference type="SUPFAM" id="SSF56801">
    <property type="entry name" value="Acetyl-CoA synthetase-like"/>
    <property type="match status" value="1"/>
</dbReference>
<evidence type="ECO:0000259" key="3">
    <source>
        <dbReference type="Pfam" id="PF00501"/>
    </source>
</evidence>
<dbReference type="Pfam" id="PF00501">
    <property type="entry name" value="AMP-binding"/>
    <property type="match status" value="1"/>
</dbReference>
<keyword evidence="2 5" id="KW-0436">Ligase</keyword>
<dbReference type="InterPro" id="IPR020845">
    <property type="entry name" value="AMP-binding_CS"/>
</dbReference>
<dbReference type="Pfam" id="PF13193">
    <property type="entry name" value="AMP-binding_C"/>
    <property type="match status" value="1"/>
</dbReference>
<evidence type="ECO:0000313" key="6">
    <source>
        <dbReference type="Proteomes" id="UP001366166"/>
    </source>
</evidence>
<dbReference type="RefSeq" id="WP_338605563.1">
    <property type="nucleotide sequence ID" value="NZ_AP028679.1"/>
</dbReference>
<dbReference type="GO" id="GO:0006631">
    <property type="term" value="P:fatty acid metabolic process"/>
    <property type="evidence" value="ECO:0007669"/>
    <property type="project" value="TreeGrafter"/>
</dbReference>
<reference evidence="6" key="1">
    <citation type="journal article" date="2023" name="Arch. Microbiol.">
        <title>Desulfoferula mesophilus gen. nov. sp. nov., a mesophilic sulfate-reducing bacterium isolated from a brackish lake sediment.</title>
        <authorList>
            <person name="Watanabe T."/>
            <person name="Yabe T."/>
            <person name="Tsuji J.M."/>
            <person name="Fukui M."/>
        </authorList>
    </citation>
    <scope>NUCLEOTIDE SEQUENCE [LARGE SCALE GENOMIC DNA]</scope>
    <source>
        <strain evidence="6">12FAK</strain>
    </source>
</reference>
<keyword evidence="6" id="KW-1185">Reference proteome</keyword>
<comment type="similarity">
    <text evidence="1">Belongs to the ATP-dependent AMP-binding enzyme family.</text>
</comment>
<dbReference type="PANTHER" id="PTHR43201">
    <property type="entry name" value="ACYL-COA SYNTHETASE"/>
    <property type="match status" value="1"/>
</dbReference>
<gene>
    <name evidence="5" type="primary">entE</name>
    <name evidence="5" type="ORF">FAK_08840</name>
</gene>
<feature type="domain" description="AMP-dependent synthetase/ligase" evidence="3">
    <location>
        <begin position="30"/>
        <end position="404"/>
    </location>
</feature>